<dbReference type="CDD" id="cd03419">
    <property type="entry name" value="GRX_GRXh_1_2_like"/>
    <property type="match status" value="1"/>
</dbReference>
<evidence type="ECO:0000256" key="3">
    <source>
        <dbReference type="ARBA" id="ARBA00022490"/>
    </source>
</evidence>
<evidence type="ECO:0000256" key="4">
    <source>
        <dbReference type="ARBA" id="ARBA00023284"/>
    </source>
</evidence>
<dbReference type="Proteomes" id="UP000250235">
    <property type="component" value="Unassembled WGS sequence"/>
</dbReference>
<reference evidence="6 7" key="1">
    <citation type="journal article" date="2015" name="Proc. Natl. Acad. Sci. U.S.A.">
        <title>The resurrection genome of Boea hygrometrica: A blueprint for survival of dehydration.</title>
        <authorList>
            <person name="Xiao L."/>
            <person name="Yang G."/>
            <person name="Zhang L."/>
            <person name="Yang X."/>
            <person name="Zhao S."/>
            <person name="Ji Z."/>
            <person name="Zhou Q."/>
            <person name="Hu M."/>
            <person name="Wang Y."/>
            <person name="Chen M."/>
            <person name="Xu Y."/>
            <person name="Jin H."/>
            <person name="Xiao X."/>
            <person name="Hu G."/>
            <person name="Bao F."/>
            <person name="Hu Y."/>
            <person name="Wan P."/>
            <person name="Li L."/>
            <person name="Deng X."/>
            <person name="Kuang T."/>
            <person name="Xiang C."/>
            <person name="Zhu J.K."/>
            <person name="Oliver M.J."/>
            <person name="He Y."/>
        </authorList>
    </citation>
    <scope>NUCLEOTIDE SEQUENCE [LARGE SCALE GENOMIC DNA]</scope>
    <source>
        <strain evidence="7">cv. XS01</strain>
    </source>
</reference>
<name>A0A2Z7C5G1_9LAMI</name>
<keyword evidence="4" id="KW-0676">Redox-active center</keyword>
<comment type="subcellular location">
    <subcellularLocation>
        <location evidence="1">Cytoplasm</location>
    </subcellularLocation>
</comment>
<dbReference type="AlphaFoldDB" id="A0A2Z7C5G1"/>
<dbReference type="GO" id="GO:0005737">
    <property type="term" value="C:cytoplasm"/>
    <property type="evidence" value="ECO:0007669"/>
    <property type="project" value="UniProtKB-SubCell"/>
</dbReference>
<accession>A0A2Z7C5G1</accession>
<evidence type="ECO:0000259" key="5">
    <source>
        <dbReference type="Pfam" id="PF00462"/>
    </source>
</evidence>
<dbReference type="Pfam" id="PF00462">
    <property type="entry name" value="Glutaredoxin"/>
    <property type="match status" value="1"/>
</dbReference>
<dbReference type="SUPFAM" id="SSF52833">
    <property type="entry name" value="Thioredoxin-like"/>
    <property type="match status" value="1"/>
</dbReference>
<keyword evidence="7" id="KW-1185">Reference proteome</keyword>
<evidence type="ECO:0000256" key="1">
    <source>
        <dbReference type="ARBA" id="ARBA00004496"/>
    </source>
</evidence>
<keyword evidence="3" id="KW-0963">Cytoplasm</keyword>
<feature type="non-terminal residue" evidence="6">
    <location>
        <position position="1"/>
    </location>
</feature>
<dbReference type="InterPro" id="IPR011905">
    <property type="entry name" value="GlrX-like_pln_2"/>
</dbReference>
<organism evidence="6 7">
    <name type="scientific">Dorcoceras hygrometricum</name>
    <dbReference type="NCBI Taxonomy" id="472368"/>
    <lineage>
        <taxon>Eukaryota</taxon>
        <taxon>Viridiplantae</taxon>
        <taxon>Streptophyta</taxon>
        <taxon>Embryophyta</taxon>
        <taxon>Tracheophyta</taxon>
        <taxon>Spermatophyta</taxon>
        <taxon>Magnoliopsida</taxon>
        <taxon>eudicotyledons</taxon>
        <taxon>Gunneridae</taxon>
        <taxon>Pentapetalae</taxon>
        <taxon>asterids</taxon>
        <taxon>lamiids</taxon>
        <taxon>Lamiales</taxon>
        <taxon>Gesneriaceae</taxon>
        <taxon>Didymocarpoideae</taxon>
        <taxon>Trichosporeae</taxon>
        <taxon>Loxocarpinae</taxon>
        <taxon>Dorcoceras</taxon>
    </lineage>
</organism>
<evidence type="ECO:0000313" key="6">
    <source>
        <dbReference type="EMBL" id="KZV42062.1"/>
    </source>
</evidence>
<dbReference type="PANTHER" id="PTHR10168">
    <property type="entry name" value="GLUTAREDOXIN"/>
    <property type="match status" value="1"/>
</dbReference>
<proteinExistence type="inferred from homology"/>
<evidence type="ECO:0000256" key="2">
    <source>
        <dbReference type="ARBA" id="ARBA00007568"/>
    </source>
</evidence>
<gene>
    <name evidence="6" type="ORF">F511_18408</name>
</gene>
<dbReference type="InterPro" id="IPR002109">
    <property type="entry name" value="Glutaredoxin"/>
</dbReference>
<dbReference type="InterPro" id="IPR036249">
    <property type="entry name" value="Thioredoxin-like_sf"/>
</dbReference>
<evidence type="ECO:0000313" key="7">
    <source>
        <dbReference type="Proteomes" id="UP000250235"/>
    </source>
</evidence>
<sequence>SSELWSAPVFREMQLVAEYEALDRIERMASENAVLVLSISSCCMCLAAKRLFRSMGVNPKVYELDQHPNDHKALMKSLGAVPVVYVGGRLVGSMDVVLVSHINGTLVPLLKQAGALWL</sequence>
<protein>
    <recommendedName>
        <fullName evidence="5">Glutaredoxin domain-containing protein</fullName>
    </recommendedName>
</protein>
<dbReference type="PROSITE" id="PS51354">
    <property type="entry name" value="GLUTAREDOXIN_2"/>
    <property type="match status" value="1"/>
</dbReference>
<comment type="similarity">
    <text evidence="2">Belongs to the glutaredoxin family. CC-type subfamily.</text>
</comment>
<dbReference type="EMBL" id="KQ999307">
    <property type="protein sequence ID" value="KZV42062.1"/>
    <property type="molecule type" value="Genomic_DNA"/>
</dbReference>
<dbReference type="Gene3D" id="3.40.30.10">
    <property type="entry name" value="Glutaredoxin"/>
    <property type="match status" value="1"/>
</dbReference>
<feature type="domain" description="Glutaredoxin" evidence="5">
    <location>
        <begin position="34"/>
        <end position="91"/>
    </location>
</feature>
<dbReference type="OrthoDB" id="418495at2759"/>
<dbReference type="NCBIfam" id="TIGR02189">
    <property type="entry name" value="GlrX-like_plant"/>
    <property type="match status" value="1"/>
</dbReference>